<dbReference type="CDD" id="cd17574">
    <property type="entry name" value="REC_OmpR"/>
    <property type="match status" value="1"/>
</dbReference>
<evidence type="ECO:0000313" key="4">
    <source>
        <dbReference type="EMBL" id="WLD58916.1"/>
    </source>
</evidence>
<feature type="domain" description="EAL" evidence="3">
    <location>
        <begin position="433"/>
        <end position="689"/>
    </location>
</feature>
<reference evidence="4" key="1">
    <citation type="submission" date="2022-07" db="EMBL/GenBank/DDBJ databases">
        <title>Complete genome sequence of Salinispirillum sp. LH10-3-1 capable of multiple carbohydrate inversion isolated from a soda lake.</title>
        <authorList>
            <person name="Liu J."/>
            <person name="Zhai Y."/>
            <person name="Zhang H."/>
            <person name="Yang H."/>
            <person name="Qu J."/>
            <person name="Li J."/>
        </authorList>
    </citation>
    <scope>NUCLEOTIDE SEQUENCE</scope>
    <source>
        <strain evidence="4">LH 10-3-1</strain>
    </source>
</reference>
<dbReference type="RefSeq" id="WP_304996204.1">
    <property type="nucleotide sequence ID" value="NZ_CP101717.1"/>
</dbReference>
<evidence type="ECO:0000259" key="2">
    <source>
        <dbReference type="PROSITE" id="PS50110"/>
    </source>
</evidence>
<dbReference type="SMART" id="SM00267">
    <property type="entry name" value="GGDEF"/>
    <property type="match status" value="1"/>
</dbReference>
<dbReference type="Gene3D" id="3.40.50.2300">
    <property type="match status" value="1"/>
</dbReference>
<dbReference type="InterPro" id="IPR029787">
    <property type="entry name" value="Nucleotide_cyclase"/>
</dbReference>
<dbReference type="InterPro" id="IPR050706">
    <property type="entry name" value="Cyclic-di-GMP_PDE-like"/>
</dbReference>
<dbReference type="SUPFAM" id="SSF52172">
    <property type="entry name" value="CheY-like"/>
    <property type="match status" value="1"/>
</dbReference>
<gene>
    <name evidence="4" type="ORF">NFC81_03785</name>
</gene>
<sequence length="698" mass="78092">MTMAGLSARPRLLLVEDEPMLSKLLVTSLHHYGFDIKACSTGEEALVEFGKNAVDLILLDVHLPQMSGFDVCEAVRAERKNPSTPVIMLTGADDTVSIQRAFNAGATDFLTKPVNLPLLNQRLRYALRNRQNEEEMKRALYFQERASKLAKLGYWSFDYANDRFELNEEARLLLSLGTAEFTNETLLSSVHPEDLPRLLMMLAEQREAELEVRVILAKSSERIIHITATMYESEAVVMHGTFQDISDQRSTEDMLEFLRLHDDVTGLPNKKMLQQHLKSYLGAEEHGANVAVLGNIRLLRIGRWGEVYGQETVDALLKRISNDFVLKLRKLDFDAELYYLSEGSFCLVSRSASVSETEKLLQELTKLASLEWKLDGESHTPSVACGAIDLTSAQQNLDVQLEGLAAAIARAEMNPNNTVTWYRPLSRNDTHRELCLEQKVKEALQNRQFDLYLQPQVRTNSAESIWGFEALLRWVNSNGQVCAYSPDEFLPVVERLGLAVTLGYQVIDKAFEKAVLLKSAGLNVRLGVNLGSAQFDDPQLVPYIMSRLKESGLQASAIEFEITESTAMSDPQLTLNKLSQLREEGFHIAVDDFGVGYSSMEYLLRFPLTTLKIDRAFVRNIATDSSARAIVKAIQTLASGLGLTTVAEGVETEQQREWLKELGIDVIQGFHYSPGLPCSDAIELVKTWNDTAEVADCG</sequence>
<dbReference type="EMBL" id="CP101717">
    <property type="protein sequence ID" value="WLD58916.1"/>
    <property type="molecule type" value="Genomic_DNA"/>
</dbReference>
<dbReference type="InterPro" id="IPR001633">
    <property type="entry name" value="EAL_dom"/>
</dbReference>
<dbReference type="AlphaFoldDB" id="A0AB38YHT0"/>
<proteinExistence type="predicted"/>
<organism evidence="4">
    <name type="scientific">Salinispirillum sp. LH 10-3-1</name>
    <dbReference type="NCBI Taxonomy" id="2952525"/>
    <lineage>
        <taxon>Bacteria</taxon>
        <taxon>Pseudomonadati</taxon>
        <taxon>Pseudomonadota</taxon>
        <taxon>Gammaproteobacteria</taxon>
        <taxon>Oceanospirillales</taxon>
        <taxon>Saccharospirillaceae</taxon>
        <taxon>Salinispirillum</taxon>
    </lineage>
</organism>
<dbReference type="InterPro" id="IPR001789">
    <property type="entry name" value="Sig_transdc_resp-reg_receiver"/>
</dbReference>
<dbReference type="Gene3D" id="3.30.70.270">
    <property type="match status" value="1"/>
</dbReference>
<dbReference type="SUPFAM" id="SSF141868">
    <property type="entry name" value="EAL domain-like"/>
    <property type="match status" value="1"/>
</dbReference>
<name>A0AB38YHT0_9GAMM</name>
<dbReference type="GO" id="GO:0071111">
    <property type="term" value="F:cyclic-guanylate-specific phosphodiesterase activity"/>
    <property type="evidence" value="ECO:0007669"/>
    <property type="project" value="InterPro"/>
</dbReference>
<dbReference type="GO" id="GO:0000160">
    <property type="term" value="P:phosphorelay signal transduction system"/>
    <property type="evidence" value="ECO:0007669"/>
    <property type="project" value="InterPro"/>
</dbReference>
<dbReference type="Gene3D" id="3.20.20.450">
    <property type="entry name" value="EAL domain"/>
    <property type="match status" value="1"/>
</dbReference>
<dbReference type="InterPro" id="IPR035919">
    <property type="entry name" value="EAL_sf"/>
</dbReference>
<dbReference type="SUPFAM" id="SSF55073">
    <property type="entry name" value="Nucleotide cyclase"/>
    <property type="match status" value="1"/>
</dbReference>
<dbReference type="CDD" id="cd01948">
    <property type="entry name" value="EAL"/>
    <property type="match status" value="1"/>
</dbReference>
<dbReference type="PANTHER" id="PTHR33121:SF79">
    <property type="entry name" value="CYCLIC DI-GMP PHOSPHODIESTERASE PDED-RELATED"/>
    <property type="match status" value="1"/>
</dbReference>
<dbReference type="PROSITE" id="PS50110">
    <property type="entry name" value="RESPONSE_REGULATORY"/>
    <property type="match status" value="1"/>
</dbReference>
<dbReference type="Pfam" id="PF00563">
    <property type="entry name" value="EAL"/>
    <property type="match status" value="1"/>
</dbReference>
<dbReference type="SUPFAM" id="SSF55785">
    <property type="entry name" value="PYP-like sensor domain (PAS domain)"/>
    <property type="match status" value="1"/>
</dbReference>
<feature type="domain" description="Response regulatory" evidence="2">
    <location>
        <begin position="11"/>
        <end position="127"/>
    </location>
</feature>
<dbReference type="PANTHER" id="PTHR33121">
    <property type="entry name" value="CYCLIC DI-GMP PHOSPHODIESTERASE PDEF"/>
    <property type="match status" value="1"/>
</dbReference>
<dbReference type="SMART" id="SM00448">
    <property type="entry name" value="REC"/>
    <property type="match status" value="1"/>
</dbReference>
<evidence type="ECO:0000256" key="1">
    <source>
        <dbReference type="PROSITE-ProRule" id="PRU00169"/>
    </source>
</evidence>
<keyword evidence="1" id="KW-0597">Phosphoprotein</keyword>
<evidence type="ECO:0000259" key="3">
    <source>
        <dbReference type="PROSITE" id="PS50883"/>
    </source>
</evidence>
<dbReference type="SMART" id="SM00052">
    <property type="entry name" value="EAL"/>
    <property type="match status" value="1"/>
</dbReference>
<dbReference type="InterPro" id="IPR011006">
    <property type="entry name" value="CheY-like_superfamily"/>
</dbReference>
<protein>
    <submittedName>
        <fullName evidence="4">EAL domain-containing protein</fullName>
    </submittedName>
</protein>
<dbReference type="Gene3D" id="3.30.450.20">
    <property type="entry name" value="PAS domain"/>
    <property type="match status" value="1"/>
</dbReference>
<dbReference type="InterPro" id="IPR035965">
    <property type="entry name" value="PAS-like_dom_sf"/>
</dbReference>
<dbReference type="Pfam" id="PF00990">
    <property type="entry name" value="GGDEF"/>
    <property type="match status" value="1"/>
</dbReference>
<dbReference type="InterPro" id="IPR000160">
    <property type="entry name" value="GGDEF_dom"/>
</dbReference>
<accession>A0AB38YHT0</accession>
<dbReference type="PROSITE" id="PS50883">
    <property type="entry name" value="EAL"/>
    <property type="match status" value="1"/>
</dbReference>
<dbReference type="Pfam" id="PF00072">
    <property type="entry name" value="Response_reg"/>
    <property type="match status" value="1"/>
</dbReference>
<feature type="modified residue" description="4-aspartylphosphate" evidence="1">
    <location>
        <position position="60"/>
    </location>
</feature>
<dbReference type="InterPro" id="IPR043128">
    <property type="entry name" value="Rev_trsase/Diguanyl_cyclase"/>
</dbReference>